<dbReference type="GO" id="GO:0060090">
    <property type="term" value="F:molecular adaptor activity"/>
    <property type="evidence" value="ECO:0007669"/>
    <property type="project" value="UniProtKB-ARBA"/>
</dbReference>
<dbReference type="OMA" id="CYVREVQ"/>
<feature type="region of interest" description="Disordered" evidence="8">
    <location>
        <begin position="642"/>
        <end position="670"/>
    </location>
</feature>
<dbReference type="GO" id="GO:0005829">
    <property type="term" value="C:cytosol"/>
    <property type="evidence" value="ECO:0007669"/>
    <property type="project" value="UniProtKB-ARBA"/>
</dbReference>
<dbReference type="Gene3D" id="3.30.40.10">
    <property type="entry name" value="Zinc/RING finger domain, C3HC4 (zinc finger)"/>
    <property type="match status" value="1"/>
</dbReference>
<dbReference type="GO" id="GO:0061952">
    <property type="term" value="P:midbody abscission"/>
    <property type="evidence" value="ECO:0007669"/>
    <property type="project" value="UniProtKB-ARBA"/>
</dbReference>
<keyword evidence="4" id="KW-0479">Metal-binding</keyword>
<dbReference type="eggNOG" id="KOG1819">
    <property type="taxonomic scope" value="Eukaryota"/>
</dbReference>
<comment type="function">
    <text evidence="1">Negative regulator of epidermal growth factor receptor (EGFR) signaling.</text>
</comment>
<dbReference type="GO" id="GO:0004721">
    <property type="term" value="F:phosphoprotein phosphatase activity"/>
    <property type="evidence" value="ECO:0007669"/>
    <property type="project" value="UniProtKB-ARBA"/>
</dbReference>
<dbReference type="GO" id="GO:0004438">
    <property type="term" value="F:phosphatidylinositol-3-phosphate phosphatase activity"/>
    <property type="evidence" value="ECO:0007669"/>
    <property type="project" value="UniProtKB-ARBA"/>
</dbReference>
<dbReference type="PANTHER" id="PTHR46465">
    <property type="entry name" value="LATERAL SIGNALING TARGET PROTEIN 2 HOMOLOG"/>
    <property type="match status" value="1"/>
</dbReference>
<dbReference type="GO" id="GO:0031901">
    <property type="term" value="C:early endosome membrane"/>
    <property type="evidence" value="ECO:0007669"/>
    <property type="project" value="TreeGrafter"/>
</dbReference>
<evidence type="ECO:0000256" key="4">
    <source>
        <dbReference type="ARBA" id="ARBA00022723"/>
    </source>
</evidence>
<comment type="similarity">
    <text evidence="2">Belongs to the lst-2 family.</text>
</comment>
<feature type="compositionally biased region" description="Polar residues" evidence="8">
    <location>
        <begin position="421"/>
        <end position="443"/>
    </location>
</feature>
<dbReference type="InterPro" id="IPR013083">
    <property type="entry name" value="Znf_RING/FYVE/PHD"/>
</dbReference>
<dbReference type="GO" id="GO:0052629">
    <property type="term" value="F:phosphatidylinositol-3,5-bisphosphate 3-phosphatase activity"/>
    <property type="evidence" value="ECO:0007669"/>
    <property type="project" value="UniProtKB-ARBA"/>
</dbReference>
<dbReference type="PANTHER" id="PTHR46465:SF2">
    <property type="entry name" value="LATERAL SIGNALING TARGET PROTEIN 2 HOMOLOG"/>
    <property type="match status" value="1"/>
</dbReference>
<dbReference type="GO" id="GO:0046474">
    <property type="term" value="P:glycerophospholipid biosynthetic process"/>
    <property type="evidence" value="ECO:0007669"/>
    <property type="project" value="UniProtKB-ARBA"/>
</dbReference>
<dbReference type="SUPFAM" id="SSF57903">
    <property type="entry name" value="FYVE/PHD zinc finger"/>
    <property type="match status" value="1"/>
</dbReference>
<feature type="region of interest" description="Disordered" evidence="8">
    <location>
        <begin position="355"/>
        <end position="394"/>
    </location>
</feature>
<dbReference type="Proteomes" id="UP000014500">
    <property type="component" value="Unassembled WGS sequence"/>
</dbReference>
<dbReference type="InterPro" id="IPR051118">
    <property type="entry name" value="LST-2"/>
</dbReference>
<keyword evidence="11" id="KW-1185">Reference proteome</keyword>
<feature type="region of interest" description="Disordered" evidence="8">
    <location>
        <begin position="474"/>
        <end position="512"/>
    </location>
</feature>
<dbReference type="GO" id="GO:0008270">
    <property type="term" value="F:zinc ion binding"/>
    <property type="evidence" value="ECO:0007669"/>
    <property type="project" value="UniProtKB-KW"/>
</dbReference>
<accession>T1J100</accession>
<feature type="compositionally biased region" description="Acidic residues" evidence="8">
    <location>
        <begin position="361"/>
        <end position="383"/>
    </location>
</feature>
<dbReference type="FunFam" id="3.30.40.10:FF:000073">
    <property type="entry name" value="myotubularin-related protein 4 isoform X2"/>
    <property type="match status" value="1"/>
</dbReference>
<proteinExistence type="inferred from homology"/>
<dbReference type="InterPro" id="IPR000306">
    <property type="entry name" value="Znf_FYVE"/>
</dbReference>
<feature type="domain" description="FYVE-type" evidence="9">
    <location>
        <begin position="697"/>
        <end position="753"/>
    </location>
</feature>
<dbReference type="CDD" id="cd15731">
    <property type="entry name" value="FYVE_LST2"/>
    <property type="match status" value="1"/>
</dbReference>
<evidence type="ECO:0000256" key="7">
    <source>
        <dbReference type="PROSITE-ProRule" id="PRU00091"/>
    </source>
</evidence>
<feature type="compositionally biased region" description="Basic and acidic residues" evidence="8">
    <location>
        <begin position="658"/>
        <end position="670"/>
    </location>
</feature>
<evidence type="ECO:0000256" key="6">
    <source>
        <dbReference type="ARBA" id="ARBA00022833"/>
    </source>
</evidence>
<organism evidence="10 11">
    <name type="scientific">Strigamia maritima</name>
    <name type="common">European centipede</name>
    <name type="synonym">Geophilus maritimus</name>
    <dbReference type="NCBI Taxonomy" id="126957"/>
    <lineage>
        <taxon>Eukaryota</taxon>
        <taxon>Metazoa</taxon>
        <taxon>Ecdysozoa</taxon>
        <taxon>Arthropoda</taxon>
        <taxon>Myriapoda</taxon>
        <taxon>Chilopoda</taxon>
        <taxon>Pleurostigmophora</taxon>
        <taxon>Geophilomorpha</taxon>
        <taxon>Linotaeniidae</taxon>
        <taxon>Strigamia</taxon>
    </lineage>
</organism>
<dbReference type="InterPro" id="IPR043269">
    <property type="entry name" value="FYVE_LST2"/>
</dbReference>
<dbReference type="SMART" id="SM00064">
    <property type="entry name" value="FYVE"/>
    <property type="match status" value="1"/>
</dbReference>
<dbReference type="HOGENOM" id="CLU_007360_1_0_1"/>
<keyword evidence="6" id="KW-0862">Zinc</keyword>
<keyword evidence="5 7" id="KW-0863">Zinc-finger</keyword>
<sequence length="768" mass="86599">MYSIRRWLYKPKKDDNSILAQFFYADEDLNYVAAELDSFDGRKDPERCTQLVNQLRQCQDKVLNICNQIMEDIISDQRANRDFRVKFPDDVIQENLAGQLWFGAECLAAGSSIMNREVESASMRPLAKALTKTLDNLRTLLREQCLKNPSCYSDKIKDSLKVFDRLFAEFELCYVSAMVPVKTMHEYDMQQDVIVVFSETLHRALQIGLISQEMVDDYDPALMFTIPRLAIVCGLLVYPEGPFNVDGDPNDLSEMYRPFQNLLTKIRELLWTLNKAELYLLEKTLCSVEDPNALKKSSNSEKENVTSLEETNENAYTSLLPNIENYVEKVCTDYPSCKQFIQEFYDYNFPSTCETTSVSPAEDEAADVADDEDEDDDDDDEATEVMVDSESGDDLTALQESLSDALTKVIDRSDTHDSGLHSDTCSTSSSEHISGADTTSNESNALREEATNVVSTLLDELVIKTICNEHQKRSPKMLSKTNLGLAKEPEKNYSSPGRSPNPKRLRGFSETCSSSPRRRSWVNIGQIRPIKVTCLRDSVECSSSCSSCQSIASSDWDSESCSSDTSSYNSDCQDDEEIALAIQAAEIATRNKLRGRFCSTEDLIHRLFVCISGVADQLQTNYASDLRNILKFVFQINCSESSSSVTPETSNRTIDNSHPNDGRSSRAERISVDSAEEVNERYCFSNAAEEPPIWIPDELASHCMSCQSAFTVVRRRHHCRNCGKVFCSRCSSNSVPLPQYGHDKPVRVCNRCFIFQVTPFFIHGDALY</sequence>
<dbReference type="Pfam" id="PF01363">
    <property type="entry name" value="FYVE"/>
    <property type="match status" value="1"/>
</dbReference>
<dbReference type="EMBL" id="JH431742">
    <property type="status" value="NOT_ANNOTATED_CDS"/>
    <property type="molecule type" value="Genomic_DNA"/>
</dbReference>
<evidence type="ECO:0000256" key="3">
    <source>
        <dbReference type="ARBA" id="ARBA00019870"/>
    </source>
</evidence>
<evidence type="ECO:0000256" key="5">
    <source>
        <dbReference type="ARBA" id="ARBA00022771"/>
    </source>
</evidence>
<name>T1J100_STRMM</name>
<protein>
    <recommendedName>
        <fullName evidence="3">Lateral signaling target protein 2 homolog</fullName>
    </recommendedName>
</protein>
<evidence type="ECO:0000259" key="9">
    <source>
        <dbReference type="PROSITE" id="PS50178"/>
    </source>
</evidence>
<dbReference type="InterPro" id="IPR011011">
    <property type="entry name" value="Znf_FYVE_PHD"/>
</dbReference>
<evidence type="ECO:0000313" key="10">
    <source>
        <dbReference type="EnsemblMetazoa" id="SMAR007214-PA"/>
    </source>
</evidence>
<dbReference type="EnsemblMetazoa" id="SMAR007214-RA">
    <property type="protein sequence ID" value="SMAR007214-PA"/>
    <property type="gene ID" value="SMAR007214"/>
</dbReference>
<reference evidence="10" key="2">
    <citation type="submission" date="2015-02" db="UniProtKB">
        <authorList>
            <consortium name="EnsemblMetazoa"/>
        </authorList>
    </citation>
    <scope>IDENTIFICATION</scope>
</reference>
<dbReference type="PROSITE" id="PS50178">
    <property type="entry name" value="ZF_FYVE"/>
    <property type="match status" value="1"/>
</dbReference>
<evidence type="ECO:0000313" key="11">
    <source>
        <dbReference type="Proteomes" id="UP000014500"/>
    </source>
</evidence>
<evidence type="ECO:0000256" key="1">
    <source>
        <dbReference type="ARBA" id="ARBA00003580"/>
    </source>
</evidence>
<evidence type="ECO:0000256" key="8">
    <source>
        <dbReference type="SAM" id="MobiDB-lite"/>
    </source>
</evidence>
<dbReference type="GO" id="GO:0046856">
    <property type="term" value="P:phosphatidylinositol dephosphorylation"/>
    <property type="evidence" value="ECO:0007669"/>
    <property type="project" value="UniProtKB-ARBA"/>
</dbReference>
<dbReference type="InterPro" id="IPR017455">
    <property type="entry name" value="Znf_FYVE-rel"/>
</dbReference>
<dbReference type="PhylomeDB" id="T1J100"/>
<feature type="region of interest" description="Disordered" evidence="8">
    <location>
        <begin position="414"/>
        <end position="443"/>
    </location>
</feature>
<dbReference type="GO" id="GO:0019899">
    <property type="term" value="F:enzyme binding"/>
    <property type="evidence" value="ECO:0007669"/>
    <property type="project" value="UniProtKB-ARBA"/>
</dbReference>
<evidence type="ECO:0000256" key="2">
    <source>
        <dbReference type="ARBA" id="ARBA00008755"/>
    </source>
</evidence>
<reference evidence="11" key="1">
    <citation type="submission" date="2011-05" db="EMBL/GenBank/DDBJ databases">
        <authorList>
            <person name="Richards S.R."/>
            <person name="Qu J."/>
            <person name="Jiang H."/>
            <person name="Jhangiani S.N."/>
            <person name="Agravi P."/>
            <person name="Goodspeed R."/>
            <person name="Gross S."/>
            <person name="Mandapat C."/>
            <person name="Jackson L."/>
            <person name="Mathew T."/>
            <person name="Pu L."/>
            <person name="Thornton R."/>
            <person name="Saada N."/>
            <person name="Wilczek-Boney K.B."/>
            <person name="Lee S."/>
            <person name="Kovar C."/>
            <person name="Wu Y."/>
            <person name="Scherer S.E."/>
            <person name="Worley K.C."/>
            <person name="Muzny D.M."/>
            <person name="Gibbs R."/>
        </authorList>
    </citation>
    <scope>NUCLEOTIDE SEQUENCE</scope>
    <source>
        <strain evidence="11">Brora</strain>
    </source>
</reference>
<dbReference type="AlphaFoldDB" id="T1J100"/>
<dbReference type="STRING" id="126957.T1J100"/>